<dbReference type="GeneID" id="20208135"/>
<feature type="region of interest" description="Disordered" evidence="4">
    <location>
        <begin position="136"/>
        <end position="157"/>
    </location>
</feature>
<evidence type="ECO:0000256" key="3">
    <source>
        <dbReference type="ARBA" id="ARBA00023180"/>
    </source>
</evidence>
<evidence type="ECO:0000313" key="9">
    <source>
        <dbReference type="Proteomes" id="UP000015101"/>
    </source>
</evidence>
<feature type="transmembrane region" description="Helical" evidence="5">
    <location>
        <begin position="1317"/>
        <end position="1340"/>
    </location>
</feature>
<organism evidence="8 9">
    <name type="scientific">Helobdella robusta</name>
    <name type="common">Californian leech</name>
    <dbReference type="NCBI Taxonomy" id="6412"/>
    <lineage>
        <taxon>Eukaryota</taxon>
        <taxon>Metazoa</taxon>
        <taxon>Spiralia</taxon>
        <taxon>Lophotrochozoa</taxon>
        <taxon>Annelida</taxon>
        <taxon>Clitellata</taxon>
        <taxon>Hirudinea</taxon>
        <taxon>Rhynchobdellida</taxon>
        <taxon>Glossiphoniidae</taxon>
        <taxon>Helobdella</taxon>
    </lineage>
</organism>
<evidence type="ECO:0000256" key="4">
    <source>
        <dbReference type="SAM" id="MobiDB-lite"/>
    </source>
</evidence>
<dbReference type="Proteomes" id="UP000015101">
    <property type="component" value="Unassembled WGS sequence"/>
</dbReference>
<dbReference type="SMART" id="SM00209">
    <property type="entry name" value="TSP1"/>
    <property type="match status" value="8"/>
</dbReference>
<keyword evidence="2" id="KW-1015">Disulfide bond</keyword>
<feature type="domain" description="Spondin-like TSP1" evidence="6">
    <location>
        <begin position="972"/>
        <end position="1024"/>
    </location>
</feature>
<dbReference type="Pfam" id="PF19028">
    <property type="entry name" value="TSP1_spondin"/>
    <property type="match status" value="2"/>
</dbReference>
<reference evidence="7 9" key="2">
    <citation type="journal article" date="2013" name="Nature">
        <title>Insights into bilaterian evolution from three spiralian genomes.</title>
        <authorList>
            <person name="Simakov O."/>
            <person name="Marletaz F."/>
            <person name="Cho S.J."/>
            <person name="Edsinger-Gonzales E."/>
            <person name="Havlak P."/>
            <person name="Hellsten U."/>
            <person name="Kuo D.H."/>
            <person name="Larsson T."/>
            <person name="Lv J."/>
            <person name="Arendt D."/>
            <person name="Savage R."/>
            <person name="Osoegawa K."/>
            <person name="de Jong P."/>
            <person name="Grimwood J."/>
            <person name="Chapman J.A."/>
            <person name="Shapiro H."/>
            <person name="Aerts A."/>
            <person name="Otillar R.P."/>
            <person name="Terry A.Y."/>
            <person name="Boore J.L."/>
            <person name="Grigoriev I.V."/>
            <person name="Lindberg D.R."/>
            <person name="Seaver E.C."/>
            <person name="Weisblat D.A."/>
            <person name="Putnam N.H."/>
            <person name="Rokhsar D.S."/>
        </authorList>
    </citation>
    <scope>NUCLEOTIDE SEQUENCE</scope>
</reference>
<dbReference type="Pfam" id="PF00090">
    <property type="entry name" value="TSP_1"/>
    <property type="match status" value="1"/>
</dbReference>
<dbReference type="eggNOG" id="KOG3538">
    <property type="taxonomic scope" value="Eukaryota"/>
</dbReference>
<dbReference type="RefSeq" id="XP_009029589.1">
    <property type="nucleotide sequence ID" value="XM_009031341.1"/>
</dbReference>
<dbReference type="EMBL" id="KB097650">
    <property type="protein sequence ID" value="ESN92355.1"/>
    <property type="molecule type" value="Genomic_DNA"/>
</dbReference>
<reference evidence="8" key="3">
    <citation type="submission" date="2015-06" db="UniProtKB">
        <authorList>
            <consortium name="EnsemblMetazoa"/>
        </authorList>
    </citation>
    <scope>IDENTIFICATION</scope>
</reference>
<dbReference type="KEGG" id="hro:HELRODRAFT_181554"/>
<evidence type="ECO:0000256" key="2">
    <source>
        <dbReference type="ARBA" id="ARBA00023157"/>
    </source>
</evidence>
<dbReference type="EMBL" id="AMQM01007645">
    <property type="status" value="NOT_ANNOTATED_CDS"/>
    <property type="molecule type" value="Genomic_DNA"/>
</dbReference>
<dbReference type="GO" id="GO:0030036">
    <property type="term" value="P:actin cytoskeleton organization"/>
    <property type="evidence" value="ECO:0000318"/>
    <property type="project" value="GO_Central"/>
</dbReference>
<dbReference type="OrthoDB" id="5814848at2759"/>
<keyword evidence="1" id="KW-0732">Signal</keyword>
<accession>T1FH36</accession>
<keyword evidence="5" id="KW-0472">Membrane</keyword>
<dbReference type="OMA" id="DVYHDGY"/>
<evidence type="ECO:0000256" key="1">
    <source>
        <dbReference type="ARBA" id="ARBA00022729"/>
    </source>
</evidence>
<dbReference type="PANTHER" id="PTHR11311">
    <property type="entry name" value="SPONDIN"/>
    <property type="match status" value="1"/>
</dbReference>
<dbReference type="SUPFAM" id="SSF82895">
    <property type="entry name" value="TSP-1 type 1 repeat"/>
    <property type="match status" value="5"/>
</dbReference>
<evidence type="ECO:0000256" key="5">
    <source>
        <dbReference type="SAM" id="Phobius"/>
    </source>
</evidence>
<dbReference type="PANTHER" id="PTHR11311:SF30">
    <property type="entry name" value="SPONDIN-LIKE TSP1 DOMAIN-CONTAINING PROTEIN"/>
    <property type="match status" value="1"/>
</dbReference>
<evidence type="ECO:0000259" key="6">
    <source>
        <dbReference type="Pfam" id="PF19028"/>
    </source>
</evidence>
<dbReference type="InParanoid" id="T1FH36"/>
<dbReference type="PROSITE" id="PS50092">
    <property type="entry name" value="TSP1"/>
    <property type="match status" value="6"/>
</dbReference>
<feature type="domain" description="Spondin-like TSP1" evidence="6">
    <location>
        <begin position="413"/>
        <end position="473"/>
    </location>
</feature>
<dbReference type="InterPro" id="IPR051418">
    <property type="entry name" value="Spondin/Thrombospondin_T1"/>
</dbReference>
<name>T1FH36_HELRO</name>
<dbReference type="Gene3D" id="2.20.100.10">
    <property type="entry name" value="Thrombospondin type-1 (TSP1) repeat"/>
    <property type="match status" value="5"/>
</dbReference>
<protein>
    <recommendedName>
        <fullName evidence="6">Spondin-like TSP1 domain-containing protein</fullName>
    </recommendedName>
</protein>
<dbReference type="FunFam" id="2.20.100.10:FF:000196">
    <property type="entry name" value="Uncharacterized protein"/>
    <property type="match status" value="1"/>
</dbReference>
<keyword evidence="5" id="KW-0812">Transmembrane</keyword>
<dbReference type="HOGENOM" id="CLU_004819_0_0_1"/>
<evidence type="ECO:0000313" key="7">
    <source>
        <dbReference type="EMBL" id="ESN92355.1"/>
    </source>
</evidence>
<proteinExistence type="predicted"/>
<dbReference type="InterPro" id="IPR044004">
    <property type="entry name" value="TSP1_spondin_dom"/>
</dbReference>
<dbReference type="EnsemblMetazoa" id="HelroT181554">
    <property type="protein sequence ID" value="HelroP181554"/>
    <property type="gene ID" value="HelroG181554"/>
</dbReference>
<sequence>MNRAALSTQHSDVPAFETKRKAKMIETICRYQWIAGSWSVCAEASPSRTSHHGLYGVQHDVRTMSGQHDVGARRRKNCVGIQNRTIICIQTDDKTPVEDRRCRHMPPLYVRNCSLPCQRNCILSQWSPWSRCDADEDADGGGGSDGATCRVNSPPTMMTRTRTRSIMQQASNQGQECSSLSQSQSCPHFSCFHWMVSNRSPCMISSRYAVDAGSGEGGDGGGESGGNTGKNVTCGVGDRSLEVLCVDRKGVVVQAGNCSNLPRPSQVESCVVPCDLDCIISSWSHWSECWSSNFYDSTYKQSTHRSRYKEILATSAPGGMECTSLRLVVDKDMCPAHDAPIYQWQTSNWSVCTPINQLEKKDEDGTCRNAGMQHRQVACVQVNGSKMHNRKCSSEHKPSSRRQCVVRCANVDCVVTLFSHWSKCSVTCLHGGWVGNETKFGHQKRERFILIPPSGFGVNCPHLQEQRPCSALPTCTIFKWGVGEWSQCLFPSNQVKCGTAVRRRNVFCYDWTNQEYKPVEYCSAIDKFKPDWLEKCYVPCRQECLFSHWSAWSLCSKRCNGVRWRRRTLEGYNVSANHGSTCIGGNERHSFIQSKRCNLCRHGIVKAIGQSADCILNDLVWQNHSIGKKHSSGMGEMMPSKEYCGVGSNYRAQVCNHTGLNMHPASCGNASTSLLKVDICLMSCKRDCFMSNWTTWTACQPKQRCGIGQMTRRRHLYEGGLDGGREVEKQPCQVSCDQYQWWTDDWNICSPVVQSAAMEFKLDQCGEGFQTRIVRCLKVNSDGASEQVNESMCDERMKPHQSISCNIACHHQCIVSQWSAWSSPQCLMDCGYSNNNNNVTNNNNTQQLQQHRYRAILRNSNNLPCPALHEMRSCQLHQQLVCQPHVLAWSSWGRCIMFTDVIEGVTNEYECGVGRRWRVAECRVAKSQKVVAMKFCKRQHERQHGSSRSSNFTNHFESEQSEPCRVGCAVDCVLSQWSVWSTCSQTCGLGYRSRSREILLKSDNGGSDCPLNLHERMVCSYEECFRWMPVSYAACSVHKHTCGYGHQKLKFKCLQLKTDDDEDGGDGGVGFYKEVDQQLCSLNHLPYGLKLYRECYVPCPTECLVGRWSSWSSCHVTCTKSNQPMKRYGTQARYRAVVRVGPPSANSDDVHDDSACRRVVTMETRLCIVDRTTCQRSPRFYWSVGRWEGLRRSITCVDEKGRQVQGGCSPSWKPSSDYRECSMNCESANSTCLQSGGCACLRRGHAPASHHSARNPQRHFLLVPCAGPTVSKVKDDAWRAGSQFDDSSRFLDHNLLHALANFSTQYSDEEVVLANGWTVGVASVGLFFMVILVVAIVYICRRSTSLNEVIVVMEVDNSQQLNMVYSWNNKRRSVSSYSVITRWQMSIEL</sequence>
<dbReference type="GO" id="GO:0005886">
    <property type="term" value="C:plasma membrane"/>
    <property type="evidence" value="ECO:0000318"/>
    <property type="project" value="GO_Central"/>
</dbReference>
<keyword evidence="9" id="KW-1185">Reference proteome</keyword>
<evidence type="ECO:0000313" key="8">
    <source>
        <dbReference type="EnsemblMetazoa" id="HelroP181554"/>
    </source>
</evidence>
<gene>
    <name evidence="8" type="primary">20208135</name>
    <name evidence="7" type="ORF">HELRODRAFT_181554</name>
</gene>
<dbReference type="CTD" id="20208135"/>
<keyword evidence="5" id="KW-1133">Transmembrane helix</keyword>
<dbReference type="InterPro" id="IPR036383">
    <property type="entry name" value="TSP1_rpt_sf"/>
</dbReference>
<dbReference type="InterPro" id="IPR000884">
    <property type="entry name" value="TSP1_rpt"/>
</dbReference>
<reference evidence="9" key="1">
    <citation type="submission" date="2012-12" db="EMBL/GenBank/DDBJ databases">
        <authorList>
            <person name="Hellsten U."/>
            <person name="Grimwood J."/>
            <person name="Chapman J.A."/>
            <person name="Shapiro H."/>
            <person name="Aerts A."/>
            <person name="Otillar R.P."/>
            <person name="Terry A.Y."/>
            <person name="Boore J.L."/>
            <person name="Simakov O."/>
            <person name="Marletaz F."/>
            <person name="Cho S.-J."/>
            <person name="Edsinger-Gonzales E."/>
            <person name="Havlak P."/>
            <person name="Kuo D.-H."/>
            <person name="Larsson T."/>
            <person name="Lv J."/>
            <person name="Arendt D."/>
            <person name="Savage R."/>
            <person name="Osoegawa K."/>
            <person name="de Jong P."/>
            <person name="Lindberg D.R."/>
            <person name="Seaver E.C."/>
            <person name="Weisblat D.A."/>
            <person name="Putnam N.H."/>
            <person name="Grigoriev I.V."/>
            <person name="Rokhsar D.S."/>
        </authorList>
    </citation>
    <scope>NUCLEOTIDE SEQUENCE</scope>
</reference>
<keyword evidence="3" id="KW-0325">Glycoprotein</keyword>